<name>L1JSZ7_GUITC</name>
<dbReference type="KEGG" id="gtt:GUITHDRAFT_66031"/>
<evidence type="ECO:0000313" key="5">
    <source>
        <dbReference type="EnsemblProtists" id="EKX51424"/>
    </source>
</evidence>
<organism evidence="4">
    <name type="scientific">Guillardia theta (strain CCMP2712)</name>
    <name type="common">Cryptophyte</name>
    <dbReference type="NCBI Taxonomy" id="905079"/>
    <lineage>
        <taxon>Eukaryota</taxon>
        <taxon>Cryptophyceae</taxon>
        <taxon>Pyrenomonadales</taxon>
        <taxon>Geminigeraceae</taxon>
        <taxon>Guillardia</taxon>
    </lineage>
</organism>
<dbReference type="InterPro" id="IPR036961">
    <property type="entry name" value="Kinesin_motor_dom_sf"/>
</dbReference>
<dbReference type="RefSeq" id="XP_005838404.1">
    <property type="nucleotide sequence ID" value="XM_005838347.1"/>
</dbReference>
<dbReference type="PaxDb" id="55529-EKX51424"/>
<evidence type="ECO:0000256" key="1">
    <source>
        <dbReference type="ARBA" id="ARBA00004229"/>
    </source>
</evidence>
<dbReference type="InterPro" id="IPR001752">
    <property type="entry name" value="Kinesin_motor_dom"/>
</dbReference>
<dbReference type="GO" id="GO:0007018">
    <property type="term" value="P:microtubule-based movement"/>
    <property type="evidence" value="ECO:0007669"/>
    <property type="project" value="InterPro"/>
</dbReference>
<dbReference type="SUPFAM" id="SSF52540">
    <property type="entry name" value="P-loop containing nucleoside triphosphate hydrolases"/>
    <property type="match status" value="1"/>
</dbReference>
<dbReference type="STRING" id="905079.L1JSZ7"/>
<gene>
    <name evidence="4" type="ORF">GUITHDRAFT_66031</name>
</gene>
<dbReference type="OrthoDB" id="3176171at2759"/>
<dbReference type="Pfam" id="PF00225">
    <property type="entry name" value="Kinesin"/>
    <property type="match status" value="1"/>
</dbReference>
<dbReference type="eggNOG" id="KOG0241">
    <property type="taxonomic scope" value="Eukaryota"/>
</dbReference>
<dbReference type="GO" id="GO:0009507">
    <property type="term" value="C:chloroplast"/>
    <property type="evidence" value="ECO:0007669"/>
    <property type="project" value="UniProtKB-SubCell"/>
</dbReference>
<proteinExistence type="inferred from homology"/>
<dbReference type="GO" id="GO:0008017">
    <property type="term" value="F:microtubule binding"/>
    <property type="evidence" value="ECO:0007669"/>
    <property type="project" value="InterPro"/>
</dbReference>
<dbReference type="PANTHER" id="PTHR47117">
    <property type="entry name" value="STAR-RELATED LIPID TRANSFER PROTEIN 9"/>
    <property type="match status" value="1"/>
</dbReference>
<dbReference type="GeneID" id="17308058"/>
<dbReference type="Proteomes" id="UP000011087">
    <property type="component" value="Unassembled WGS sequence"/>
</dbReference>
<sequence>MDRKVLLAARVRPMSERELAIKGERCVRVDCDNGYLALMEPDTREAKVFVLDYVYDSSAPPGHPDAQQGASYASNRTVFADLGRVCLQNFLEGYKVSVFVYGQEGTGRRHTMLGHEVDPGLLPRLLEEIVDQPEVTH</sequence>
<evidence type="ECO:0000313" key="4">
    <source>
        <dbReference type="EMBL" id="EKX51424.1"/>
    </source>
</evidence>
<dbReference type="OMA" id="CIETTEL"/>
<dbReference type="PROSITE" id="PS50067">
    <property type="entry name" value="KINESIN_MOTOR_2"/>
    <property type="match status" value="1"/>
</dbReference>
<comment type="caution">
    <text evidence="2">Lacks conserved residue(s) required for the propagation of feature annotation.</text>
</comment>
<dbReference type="HOGENOM" id="CLU_1869042_0_0_1"/>
<reference evidence="4 6" key="1">
    <citation type="journal article" date="2012" name="Nature">
        <title>Algal genomes reveal evolutionary mosaicism and the fate of nucleomorphs.</title>
        <authorList>
            <consortium name="DOE Joint Genome Institute"/>
            <person name="Curtis B.A."/>
            <person name="Tanifuji G."/>
            <person name="Burki F."/>
            <person name="Gruber A."/>
            <person name="Irimia M."/>
            <person name="Maruyama S."/>
            <person name="Arias M.C."/>
            <person name="Ball S.G."/>
            <person name="Gile G.H."/>
            <person name="Hirakawa Y."/>
            <person name="Hopkins J.F."/>
            <person name="Kuo A."/>
            <person name="Rensing S.A."/>
            <person name="Schmutz J."/>
            <person name="Symeonidi A."/>
            <person name="Elias M."/>
            <person name="Eveleigh R.J."/>
            <person name="Herman E.K."/>
            <person name="Klute M.J."/>
            <person name="Nakayama T."/>
            <person name="Obornik M."/>
            <person name="Reyes-Prieto A."/>
            <person name="Armbrust E.V."/>
            <person name="Aves S.J."/>
            <person name="Beiko R.G."/>
            <person name="Coutinho P."/>
            <person name="Dacks J.B."/>
            <person name="Durnford D.G."/>
            <person name="Fast N.M."/>
            <person name="Green B.R."/>
            <person name="Grisdale C.J."/>
            <person name="Hempel F."/>
            <person name="Henrissat B."/>
            <person name="Hoppner M.P."/>
            <person name="Ishida K."/>
            <person name="Kim E."/>
            <person name="Koreny L."/>
            <person name="Kroth P.G."/>
            <person name="Liu Y."/>
            <person name="Malik S.B."/>
            <person name="Maier U.G."/>
            <person name="McRose D."/>
            <person name="Mock T."/>
            <person name="Neilson J.A."/>
            <person name="Onodera N.T."/>
            <person name="Poole A.M."/>
            <person name="Pritham E.J."/>
            <person name="Richards T.A."/>
            <person name="Rocap G."/>
            <person name="Roy S.W."/>
            <person name="Sarai C."/>
            <person name="Schaack S."/>
            <person name="Shirato S."/>
            <person name="Slamovits C.H."/>
            <person name="Spencer D.F."/>
            <person name="Suzuki S."/>
            <person name="Worden A.Z."/>
            <person name="Zauner S."/>
            <person name="Barry K."/>
            <person name="Bell C."/>
            <person name="Bharti A.K."/>
            <person name="Crow J.A."/>
            <person name="Grimwood J."/>
            <person name="Kramer R."/>
            <person name="Lindquist E."/>
            <person name="Lucas S."/>
            <person name="Salamov A."/>
            <person name="McFadden G.I."/>
            <person name="Lane C.E."/>
            <person name="Keeling P.J."/>
            <person name="Gray M.W."/>
            <person name="Grigoriev I.V."/>
            <person name="Archibald J.M."/>
        </authorList>
    </citation>
    <scope>NUCLEOTIDE SEQUENCE</scope>
    <source>
        <strain evidence="4 6">CCMP2712</strain>
    </source>
</reference>
<evidence type="ECO:0000313" key="6">
    <source>
        <dbReference type="Proteomes" id="UP000011087"/>
    </source>
</evidence>
<evidence type="ECO:0000256" key="2">
    <source>
        <dbReference type="PROSITE-ProRule" id="PRU00283"/>
    </source>
</evidence>
<reference evidence="5" key="3">
    <citation type="submission" date="2016-03" db="UniProtKB">
        <authorList>
            <consortium name="EnsemblProtists"/>
        </authorList>
    </citation>
    <scope>IDENTIFICATION</scope>
</reference>
<protein>
    <recommendedName>
        <fullName evidence="3">Kinesin motor domain-containing protein</fullName>
    </recommendedName>
</protein>
<accession>L1JSZ7</accession>
<dbReference type="InterPro" id="IPR027417">
    <property type="entry name" value="P-loop_NTPase"/>
</dbReference>
<feature type="domain" description="Kinesin motor" evidence="3">
    <location>
        <begin position="4"/>
        <end position="137"/>
    </location>
</feature>
<dbReference type="GO" id="GO:0003777">
    <property type="term" value="F:microtubule motor activity"/>
    <property type="evidence" value="ECO:0007669"/>
    <property type="project" value="InterPro"/>
</dbReference>
<dbReference type="Gene3D" id="3.40.850.10">
    <property type="entry name" value="Kinesin motor domain"/>
    <property type="match status" value="1"/>
</dbReference>
<dbReference type="EnsemblProtists" id="EKX51424">
    <property type="protein sequence ID" value="EKX51424"/>
    <property type="gene ID" value="GUITHDRAFT_66031"/>
</dbReference>
<dbReference type="GO" id="GO:0005524">
    <property type="term" value="F:ATP binding"/>
    <property type="evidence" value="ECO:0007669"/>
    <property type="project" value="InterPro"/>
</dbReference>
<reference evidence="6" key="2">
    <citation type="submission" date="2012-11" db="EMBL/GenBank/DDBJ databases">
        <authorList>
            <person name="Kuo A."/>
            <person name="Curtis B.A."/>
            <person name="Tanifuji G."/>
            <person name="Burki F."/>
            <person name="Gruber A."/>
            <person name="Irimia M."/>
            <person name="Maruyama S."/>
            <person name="Arias M.C."/>
            <person name="Ball S.G."/>
            <person name="Gile G.H."/>
            <person name="Hirakawa Y."/>
            <person name="Hopkins J.F."/>
            <person name="Rensing S.A."/>
            <person name="Schmutz J."/>
            <person name="Symeonidi A."/>
            <person name="Elias M."/>
            <person name="Eveleigh R.J."/>
            <person name="Herman E.K."/>
            <person name="Klute M.J."/>
            <person name="Nakayama T."/>
            <person name="Obornik M."/>
            <person name="Reyes-Prieto A."/>
            <person name="Armbrust E.V."/>
            <person name="Aves S.J."/>
            <person name="Beiko R.G."/>
            <person name="Coutinho P."/>
            <person name="Dacks J.B."/>
            <person name="Durnford D.G."/>
            <person name="Fast N.M."/>
            <person name="Green B.R."/>
            <person name="Grisdale C."/>
            <person name="Hempe F."/>
            <person name="Henrissat B."/>
            <person name="Hoppner M.P."/>
            <person name="Ishida K.-I."/>
            <person name="Kim E."/>
            <person name="Koreny L."/>
            <person name="Kroth P.G."/>
            <person name="Liu Y."/>
            <person name="Malik S.-B."/>
            <person name="Maier U.G."/>
            <person name="McRose D."/>
            <person name="Mock T."/>
            <person name="Neilson J.A."/>
            <person name="Onodera N.T."/>
            <person name="Poole A.M."/>
            <person name="Pritham E.J."/>
            <person name="Richards T.A."/>
            <person name="Rocap G."/>
            <person name="Roy S.W."/>
            <person name="Sarai C."/>
            <person name="Schaack S."/>
            <person name="Shirato S."/>
            <person name="Slamovits C.H."/>
            <person name="Spencer D.F."/>
            <person name="Suzuki S."/>
            <person name="Worden A.Z."/>
            <person name="Zauner S."/>
            <person name="Barry K."/>
            <person name="Bell C."/>
            <person name="Bharti A.K."/>
            <person name="Crow J.A."/>
            <person name="Grimwood J."/>
            <person name="Kramer R."/>
            <person name="Lindquist E."/>
            <person name="Lucas S."/>
            <person name="Salamov A."/>
            <person name="McFadden G.I."/>
            <person name="Lane C.E."/>
            <person name="Keeling P.J."/>
            <person name="Gray M.W."/>
            <person name="Grigoriev I.V."/>
            <person name="Archibald J.M."/>
        </authorList>
    </citation>
    <scope>NUCLEOTIDE SEQUENCE</scope>
    <source>
        <strain evidence="6">CCMP2712</strain>
    </source>
</reference>
<evidence type="ECO:0000259" key="3">
    <source>
        <dbReference type="PROSITE" id="PS50067"/>
    </source>
</evidence>
<dbReference type="EMBL" id="JH992975">
    <property type="protein sequence ID" value="EKX51424.1"/>
    <property type="molecule type" value="Genomic_DNA"/>
</dbReference>
<keyword evidence="6" id="KW-1185">Reference proteome</keyword>
<dbReference type="AlphaFoldDB" id="L1JSZ7"/>
<comment type="subcellular location">
    <subcellularLocation>
        <location evidence="1">Plastid</location>
        <location evidence="1">Chloroplast</location>
    </subcellularLocation>
</comment>
<comment type="similarity">
    <text evidence="2">Belongs to the TRAFAC class myosin-kinesin ATPase superfamily. Kinesin family.</text>
</comment>